<dbReference type="PANTHER" id="PTHR45228:SF1">
    <property type="entry name" value="CYCLIC DI-GMP PHOSPHODIESTERASE TM_0186"/>
    <property type="match status" value="1"/>
</dbReference>
<feature type="domain" description="HD-GYP" evidence="1">
    <location>
        <begin position="164"/>
        <end position="373"/>
    </location>
</feature>
<dbReference type="SUPFAM" id="SSF109604">
    <property type="entry name" value="HD-domain/PDEase-like"/>
    <property type="match status" value="1"/>
</dbReference>
<accession>A0ABT1TIP0</accession>
<dbReference type="InterPro" id="IPR003607">
    <property type="entry name" value="HD/PDEase_dom"/>
</dbReference>
<comment type="caution">
    <text evidence="2">The sequence shown here is derived from an EMBL/GenBank/DDBJ whole genome shotgun (WGS) entry which is preliminary data.</text>
</comment>
<dbReference type="CDD" id="cd00077">
    <property type="entry name" value="HDc"/>
    <property type="match status" value="1"/>
</dbReference>
<protein>
    <submittedName>
        <fullName evidence="2">HD domain-containing protein</fullName>
    </submittedName>
</protein>
<sequence>MPLSQPFTLRLFENDSTLTQRLGVLHERILTTVPNMDRIAVAIYDAADGKLKTFINSTRKGEAISAYDFKLSDSPSLYKLAASGEPRVIDEIQEAIKSNTPHSNWLLQQGYRSSFTIPIYDNGEFIGFIFFDSVEPAAFNKEVQRDLSLYAGLINMSISNEFSAVRSIVASAKIARDFAHLRDFETGVHLERMARYSRIIAKTIAPDYGLSDEFVEHVFLFAPLHDIGKIGVPDSVLLKPGKLNEDEREIMQSHVIKGCEIVLKILGDFAIQHLADSKLMLNIVKYHHELLDGSGYPHGLKGDRIPLEARIVTVADVFDALTSKRPYKPVWTTLNACDELNKMVAAGKLEAACVAAILSNVQEVEAIQARYQDFY</sequence>
<evidence type="ECO:0000259" key="1">
    <source>
        <dbReference type="PROSITE" id="PS51832"/>
    </source>
</evidence>
<organism evidence="2 3">
    <name type="scientific">Methylomonas subterranea</name>
    <dbReference type="NCBI Taxonomy" id="2952225"/>
    <lineage>
        <taxon>Bacteria</taxon>
        <taxon>Pseudomonadati</taxon>
        <taxon>Pseudomonadota</taxon>
        <taxon>Gammaproteobacteria</taxon>
        <taxon>Methylococcales</taxon>
        <taxon>Methylococcaceae</taxon>
        <taxon>Methylomonas</taxon>
    </lineage>
</organism>
<evidence type="ECO:0000313" key="2">
    <source>
        <dbReference type="EMBL" id="MCQ8105189.1"/>
    </source>
</evidence>
<dbReference type="PANTHER" id="PTHR45228">
    <property type="entry name" value="CYCLIC DI-GMP PHOSPHODIESTERASE TM_0186-RELATED"/>
    <property type="match status" value="1"/>
</dbReference>
<gene>
    <name evidence="2" type="ORF">NP590_13825</name>
</gene>
<dbReference type="PROSITE" id="PS51832">
    <property type="entry name" value="HD_GYP"/>
    <property type="match status" value="1"/>
</dbReference>
<dbReference type="InterPro" id="IPR052020">
    <property type="entry name" value="Cyclic_di-GMP/3'3'-cGAMP_PDE"/>
</dbReference>
<dbReference type="Proteomes" id="UP001524499">
    <property type="component" value="Unassembled WGS sequence"/>
</dbReference>
<dbReference type="Pfam" id="PF13487">
    <property type="entry name" value="HD_5"/>
    <property type="match status" value="1"/>
</dbReference>
<proteinExistence type="predicted"/>
<dbReference type="InterPro" id="IPR029016">
    <property type="entry name" value="GAF-like_dom_sf"/>
</dbReference>
<dbReference type="InterPro" id="IPR003018">
    <property type="entry name" value="GAF"/>
</dbReference>
<dbReference type="Gene3D" id="1.10.3210.10">
    <property type="entry name" value="Hypothetical protein af1432"/>
    <property type="match status" value="1"/>
</dbReference>
<name>A0ABT1TIP0_9GAMM</name>
<dbReference type="Gene3D" id="3.30.450.40">
    <property type="match status" value="1"/>
</dbReference>
<keyword evidence="3" id="KW-1185">Reference proteome</keyword>
<dbReference type="InterPro" id="IPR037522">
    <property type="entry name" value="HD_GYP_dom"/>
</dbReference>
<dbReference type="EMBL" id="JANIBJ010000025">
    <property type="protein sequence ID" value="MCQ8105189.1"/>
    <property type="molecule type" value="Genomic_DNA"/>
</dbReference>
<dbReference type="SMART" id="SM00471">
    <property type="entry name" value="HDc"/>
    <property type="match status" value="1"/>
</dbReference>
<dbReference type="SUPFAM" id="SSF55781">
    <property type="entry name" value="GAF domain-like"/>
    <property type="match status" value="1"/>
</dbReference>
<evidence type="ECO:0000313" key="3">
    <source>
        <dbReference type="Proteomes" id="UP001524499"/>
    </source>
</evidence>
<dbReference type="Pfam" id="PF01590">
    <property type="entry name" value="GAF"/>
    <property type="match status" value="1"/>
</dbReference>
<reference evidence="2 3" key="1">
    <citation type="submission" date="2022-07" db="EMBL/GenBank/DDBJ databases">
        <title>Methylomonas rivi sp. nov., Methylomonas rosea sp. nov., Methylomonas aureus sp. nov. and Methylomonas subterranea sp. nov., four novel methanotrophs isolated from a freshwater creek and the deep terrestrial subsurface.</title>
        <authorList>
            <person name="Abin C."/>
            <person name="Sankaranarayanan K."/>
            <person name="Garner C."/>
            <person name="Sindelar R."/>
            <person name="Kotary K."/>
            <person name="Garner R."/>
            <person name="Barclay S."/>
            <person name="Lawson P."/>
            <person name="Krumholz L."/>
        </authorList>
    </citation>
    <scope>NUCLEOTIDE SEQUENCE [LARGE SCALE GENOMIC DNA]</scope>
    <source>
        <strain evidence="2 3">SURF-2</strain>
    </source>
</reference>
<dbReference type="RefSeq" id="WP_256603097.1">
    <property type="nucleotide sequence ID" value="NZ_JANIBJ010000025.1"/>
</dbReference>